<accession>A0A1X6WY90</accession>
<evidence type="ECO:0000313" key="4">
    <source>
        <dbReference type="EMBL" id="SLM90847.1"/>
    </source>
</evidence>
<protein>
    <submittedName>
        <fullName evidence="4">ABC transporter (Iron.B12.siderophore.hemin), periplasmic substrate-binding component</fullName>
    </submittedName>
</protein>
<organism evidence="4 5">
    <name type="scientific">Brevibacterium yomogidense</name>
    <dbReference type="NCBI Taxonomy" id="946573"/>
    <lineage>
        <taxon>Bacteria</taxon>
        <taxon>Bacillati</taxon>
        <taxon>Actinomycetota</taxon>
        <taxon>Actinomycetes</taxon>
        <taxon>Micrococcales</taxon>
        <taxon>Brevibacteriaceae</taxon>
        <taxon>Brevibacterium</taxon>
    </lineage>
</organism>
<dbReference type="Pfam" id="PF01497">
    <property type="entry name" value="Peripla_BP_2"/>
    <property type="match status" value="1"/>
</dbReference>
<comment type="similarity">
    <text evidence="1">Belongs to the bacterial solute-binding protein 8 family.</text>
</comment>
<dbReference type="InterPro" id="IPR050902">
    <property type="entry name" value="ABC_Transporter_SBP"/>
</dbReference>
<keyword evidence="2" id="KW-0732">Signal</keyword>
<dbReference type="PANTHER" id="PTHR30535:SF7">
    <property type="entry name" value="IRON(III) DICITRATE-BINDING PROTEIN"/>
    <property type="match status" value="1"/>
</dbReference>
<dbReference type="AlphaFoldDB" id="A0A1X6WY90"/>
<name>A0A1X6WY90_9MICO</name>
<dbReference type="RefSeq" id="WP_087003971.1">
    <property type="nucleotide sequence ID" value="NZ_FWFF01000001.1"/>
</dbReference>
<evidence type="ECO:0000259" key="3">
    <source>
        <dbReference type="PROSITE" id="PS50983"/>
    </source>
</evidence>
<dbReference type="PROSITE" id="PS50983">
    <property type="entry name" value="FE_B12_PBP"/>
    <property type="match status" value="1"/>
</dbReference>
<feature type="chain" id="PRO_5010872392" evidence="2">
    <location>
        <begin position="29"/>
        <end position="340"/>
    </location>
</feature>
<dbReference type="Gene3D" id="3.40.50.1980">
    <property type="entry name" value="Nitrogenase molybdenum iron protein domain"/>
    <property type="match status" value="2"/>
</dbReference>
<reference evidence="5" key="1">
    <citation type="submission" date="2017-02" db="EMBL/GenBank/DDBJ databases">
        <authorList>
            <person name="Dridi B."/>
        </authorList>
    </citation>
    <scope>NUCLEOTIDE SEQUENCE [LARGE SCALE GENOMIC DNA]</scope>
    <source>
        <strain evidence="5">B Co 03.10</strain>
    </source>
</reference>
<dbReference type="InterPro" id="IPR022287">
    <property type="entry name" value="ABC_trnsptr_F420-0_sub-bd_pred"/>
</dbReference>
<dbReference type="EMBL" id="FWFF01000001">
    <property type="protein sequence ID" value="SLM90847.1"/>
    <property type="molecule type" value="Genomic_DNA"/>
</dbReference>
<dbReference type="SUPFAM" id="SSF53807">
    <property type="entry name" value="Helical backbone' metal receptor"/>
    <property type="match status" value="1"/>
</dbReference>
<dbReference type="Proteomes" id="UP000196581">
    <property type="component" value="Unassembled WGS sequence"/>
</dbReference>
<feature type="signal peptide" evidence="2">
    <location>
        <begin position="1"/>
        <end position="28"/>
    </location>
</feature>
<proteinExistence type="inferred from homology"/>
<dbReference type="InterPro" id="IPR002491">
    <property type="entry name" value="ABC_transptr_periplasmic_BD"/>
</dbReference>
<evidence type="ECO:0000313" key="5">
    <source>
        <dbReference type="Proteomes" id="UP000196581"/>
    </source>
</evidence>
<gene>
    <name evidence="4" type="ORF">FM105_02275</name>
</gene>
<feature type="domain" description="Fe/B12 periplasmic-binding" evidence="3">
    <location>
        <begin position="71"/>
        <end position="340"/>
    </location>
</feature>
<dbReference type="NCBIfam" id="TIGR03868">
    <property type="entry name" value="F420-O_ABCperi"/>
    <property type="match status" value="1"/>
</dbReference>
<evidence type="ECO:0000256" key="1">
    <source>
        <dbReference type="ARBA" id="ARBA00008814"/>
    </source>
</evidence>
<keyword evidence="5" id="KW-1185">Reference proteome</keyword>
<dbReference type="PANTHER" id="PTHR30535">
    <property type="entry name" value="VITAMIN B12-BINDING PROTEIN"/>
    <property type="match status" value="1"/>
</dbReference>
<dbReference type="PROSITE" id="PS51257">
    <property type="entry name" value="PROKAR_LIPOPROTEIN"/>
    <property type="match status" value="1"/>
</dbReference>
<sequence>MRPLHTCSLPVLLSAALLLSACGGPADAADPAAEAAETAAGDDGSSAGASGAVDLIDNCGTDLRVESPPERILTVKSTATELVLSLGLGDRLVGTAFSDGPLPDDLAGTTDAPEISDGVPSQEAVLDLGPDLVFAGWESAFSADGVGERESLHEFGVSTYVAPAACQGAGAKPESLDFDRVFDDIREAGALFGAAESADELVAGQQELLDGIEPIGGEPSALWYSSGTDTPYVGAGSGAPQMMMSAAGLDNIAADVDDTWTSLSWEVIAERDPEVIVLVDADWNSAEDKIARLEASPVTSQLSAVRSGNYLRVPFAASEAGVRNAEAVGSLVQQHADLAG</sequence>
<evidence type="ECO:0000256" key="2">
    <source>
        <dbReference type="SAM" id="SignalP"/>
    </source>
</evidence>